<comment type="similarity">
    <text evidence="6 7">Belongs to the FliO/MopB family.</text>
</comment>
<evidence type="ECO:0000256" key="4">
    <source>
        <dbReference type="ARBA" id="ARBA00023136"/>
    </source>
</evidence>
<keyword evidence="9" id="KW-1185">Reference proteome</keyword>
<dbReference type="PANTHER" id="PTHR38766:SF1">
    <property type="entry name" value="FLAGELLAR PROTEIN FLIO"/>
    <property type="match status" value="1"/>
</dbReference>
<evidence type="ECO:0000256" key="7">
    <source>
        <dbReference type="RuleBase" id="RU362064"/>
    </source>
</evidence>
<gene>
    <name evidence="8" type="ORF">GCM10009114_06880</name>
</gene>
<dbReference type="Proteomes" id="UP001500359">
    <property type="component" value="Unassembled WGS sequence"/>
</dbReference>
<feature type="transmembrane region" description="Helical" evidence="7">
    <location>
        <begin position="48"/>
        <end position="69"/>
    </location>
</feature>
<protein>
    <recommendedName>
        <fullName evidence="7">Flagellar protein</fullName>
    </recommendedName>
</protein>
<keyword evidence="2 7" id="KW-0812">Transmembrane</keyword>
<keyword evidence="1 7" id="KW-1003">Cell membrane</keyword>
<comment type="caution">
    <text evidence="8">The sequence shown here is derived from an EMBL/GenBank/DDBJ whole genome shotgun (WGS) entry which is preliminary data.</text>
</comment>
<evidence type="ECO:0000313" key="8">
    <source>
        <dbReference type="EMBL" id="GAA0853619.1"/>
    </source>
</evidence>
<reference evidence="8 9" key="1">
    <citation type="journal article" date="2019" name="Int. J. Syst. Evol. Microbiol.">
        <title>The Global Catalogue of Microorganisms (GCM) 10K type strain sequencing project: providing services to taxonomists for standard genome sequencing and annotation.</title>
        <authorList>
            <consortium name="The Broad Institute Genomics Platform"/>
            <consortium name="The Broad Institute Genome Sequencing Center for Infectious Disease"/>
            <person name="Wu L."/>
            <person name="Ma J."/>
        </authorList>
    </citation>
    <scope>NUCLEOTIDE SEQUENCE [LARGE SCALE GENOMIC DNA]</scope>
    <source>
        <strain evidence="8 9">JCM 15896</strain>
    </source>
</reference>
<name>A0ABN1LDJ1_9ALTE</name>
<dbReference type="PANTHER" id="PTHR38766">
    <property type="entry name" value="FLAGELLAR PROTEIN FLIO"/>
    <property type="match status" value="1"/>
</dbReference>
<evidence type="ECO:0000313" key="9">
    <source>
        <dbReference type="Proteomes" id="UP001500359"/>
    </source>
</evidence>
<dbReference type="InterPro" id="IPR022781">
    <property type="entry name" value="Flagellar_biosynth_FliO"/>
</dbReference>
<dbReference type="RefSeq" id="WP_343856490.1">
    <property type="nucleotide sequence ID" value="NZ_BAAAFD010000001.1"/>
</dbReference>
<dbReference type="EMBL" id="BAAAFD010000001">
    <property type="protein sequence ID" value="GAA0853619.1"/>
    <property type="molecule type" value="Genomic_DNA"/>
</dbReference>
<dbReference type="InterPro" id="IPR052205">
    <property type="entry name" value="FliO/MopB"/>
</dbReference>
<proteinExistence type="inferred from homology"/>
<keyword evidence="5 7" id="KW-0975">Bacterial flagellum</keyword>
<keyword evidence="3 7" id="KW-1133">Transmembrane helix</keyword>
<evidence type="ECO:0000256" key="3">
    <source>
        <dbReference type="ARBA" id="ARBA00022989"/>
    </source>
</evidence>
<evidence type="ECO:0000256" key="5">
    <source>
        <dbReference type="ARBA" id="ARBA00023143"/>
    </source>
</evidence>
<evidence type="ECO:0000256" key="1">
    <source>
        <dbReference type="ARBA" id="ARBA00022475"/>
    </source>
</evidence>
<evidence type="ECO:0000256" key="2">
    <source>
        <dbReference type="ARBA" id="ARBA00022692"/>
    </source>
</evidence>
<keyword evidence="4 7" id="KW-0472">Membrane</keyword>
<dbReference type="NCBIfam" id="TIGR03500">
    <property type="entry name" value="FliO_TIGR"/>
    <property type="match status" value="1"/>
</dbReference>
<sequence length="159" mass="17135">MSLVKSRELKSLGNKNSFKTWVWLPLSLCFFIPKQVFAQAESLSNPTSIVSIFLSLLLVIAIVVALALIMRRFNVTATGNGQLNVVASMVAGTRERVMVIEVGDEQHLIGVTATNINHLAKLETPLSKNQPNQAGSFKDKLTQALAGKIQSGIDGGKSS</sequence>
<comment type="subcellular location">
    <subcellularLocation>
        <location evidence="7">Cell membrane</location>
    </subcellularLocation>
    <subcellularLocation>
        <location evidence="7">Bacterial flagellum basal body</location>
    </subcellularLocation>
</comment>
<accession>A0ABN1LDJ1</accession>
<dbReference type="Pfam" id="PF04347">
    <property type="entry name" value="FliO"/>
    <property type="match status" value="1"/>
</dbReference>
<evidence type="ECO:0000256" key="6">
    <source>
        <dbReference type="ARBA" id="ARBA00037937"/>
    </source>
</evidence>
<organism evidence="8 9">
    <name type="scientific">Aliiglaciecola litoralis</name>
    <dbReference type="NCBI Taxonomy" id="582857"/>
    <lineage>
        <taxon>Bacteria</taxon>
        <taxon>Pseudomonadati</taxon>
        <taxon>Pseudomonadota</taxon>
        <taxon>Gammaproteobacteria</taxon>
        <taxon>Alteromonadales</taxon>
        <taxon>Alteromonadaceae</taxon>
        <taxon>Aliiglaciecola</taxon>
    </lineage>
</organism>